<evidence type="ECO:0008006" key="4">
    <source>
        <dbReference type="Google" id="ProtNLM"/>
    </source>
</evidence>
<reference evidence="2 3" key="1">
    <citation type="submission" date="2022-05" db="EMBL/GenBank/DDBJ databases">
        <authorList>
            <consortium name="Genoscope - CEA"/>
            <person name="William W."/>
        </authorList>
    </citation>
    <scope>NUCLEOTIDE SEQUENCE [LARGE SCALE GENOMIC DNA]</scope>
</reference>
<dbReference type="EMBL" id="CALNXK010000026">
    <property type="protein sequence ID" value="CAH3113671.1"/>
    <property type="molecule type" value="Genomic_DNA"/>
</dbReference>
<dbReference type="Proteomes" id="UP001159405">
    <property type="component" value="Unassembled WGS sequence"/>
</dbReference>
<evidence type="ECO:0000313" key="2">
    <source>
        <dbReference type="EMBL" id="CAH3113671.1"/>
    </source>
</evidence>
<gene>
    <name evidence="2" type="ORF">PLOB_00022272</name>
</gene>
<evidence type="ECO:0000256" key="1">
    <source>
        <dbReference type="SAM" id="SignalP"/>
    </source>
</evidence>
<organism evidence="2 3">
    <name type="scientific">Porites lobata</name>
    <dbReference type="NCBI Taxonomy" id="104759"/>
    <lineage>
        <taxon>Eukaryota</taxon>
        <taxon>Metazoa</taxon>
        <taxon>Cnidaria</taxon>
        <taxon>Anthozoa</taxon>
        <taxon>Hexacorallia</taxon>
        <taxon>Scleractinia</taxon>
        <taxon>Fungiina</taxon>
        <taxon>Poritidae</taxon>
        <taxon>Porites</taxon>
    </lineage>
</organism>
<proteinExistence type="predicted"/>
<feature type="signal peptide" evidence="1">
    <location>
        <begin position="1"/>
        <end position="33"/>
    </location>
</feature>
<name>A0ABN8NLA7_9CNID</name>
<keyword evidence="1" id="KW-0732">Signal</keyword>
<feature type="chain" id="PRO_5045434949" description="Secreted protein" evidence="1">
    <location>
        <begin position="34"/>
        <end position="136"/>
    </location>
</feature>
<keyword evidence="3" id="KW-1185">Reference proteome</keyword>
<protein>
    <recommendedName>
        <fullName evidence="4">Secreted protein</fullName>
    </recommendedName>
</protein>
<evidence type="ECO:0000313" key="3">
    <source>
        <dbReference type="Proteomes" id="UP001159405"/>
    </source>
</evidence>
<sequence>MKVGHACRSLCRLSGVLLLVLLFSRFKQYSVESASIRFYLGTRLSATPSVEGRRTLRSEFTRPSQRRPCSIPKILELCKQSGVALCLICLAGDLELNPESAARNVRGICRKIIKKNQSSADCSVCLKSIHLTCFGP</sequence>
<accession>A0ABN8NLA7</accession>
<comment type="caution">
    <text evidence="2">The sequence shown here is derived from an EMBL/GenBank/DDBJ whole genome shotgun (WGS) entry which is preliminary data.</text>
</comment>